<dbReference type="GO" id="GO:0000049">
    <property type="term" value="F:tRNA binding"/>
    <property type="evidence" value="ECO:0007669"/>
    <property type="project" value="InterPro"/>
</dbReference>
<evidence type="ECO:0000313" key="7">
    <source>
        <dbReference type="Proteomes" id="UP000079169"/>
    </source>
</evidence>
<dbReference type="Proteomes" id="UP000079169">
    <property type="component" value="Unplaced"/>
</dbReference>
<dbReference type="PaxDb" id="121845-A0A3Q0J8A1"/>
<dbReference type="GO" id="GO:0004826">
    <property type="term" value="F:phenylalanine-tRNA ligase activity"/>
    <property type="evidence" value="ECO:0007669"/>
    <property type="project" value="TreeGrafter"/>
</dbReference>
<gene>
    <name evidence="8" type="primary">LOC103514100</name>
</gene>
<dbReference type="SUPFAM" id="SSF55681">
    <property type="entry name" value="Class II aaRS and biotin synthetases"/>
    <property type="match status" value="1"/>
</dbReference>
<feature type="domain" description="Phenylalanyl-tRNA synthetase" evidence="6">
    <location>
        <begin position="32"/>
        <end position="118"/>
    </location>
</feature>
<dbReference type="PANTHER" id="PTHR11538:SF41">
    <property type="entry name" value="PHENYLALANINE--TRNA LIGASE, MITOCHONDRIAL"/>
    <property type="match status" value="1"/>
</dbReference>
<dbReference type="RefSeq" id="XP_026682945.1">
    <property type="nucleotide sequence ID" value="XM_026827144.1"/>
</dbReference>
<sequence length="136" mass="15945">MLKQRIINFFYSEFVGKKGTPIFSIYDSISPVVTVEENFDSLLVAKDHVSRSKNDCYYVNREYLLRAHTTAHQSELIRMGLDNFVVFGDVYRRDQIDSTHFPVFHQADGVHLLNRDQDVIVVFLAIYDIYEQFITE</sequence>
<organism evidence="7 8">
    <name type="scientific">Diaphorina citri</name>
    <name type="common">Asian citrus psyllid</name>
    <dbReference type="NCBI Taxonomy" id="121845"/>
    <lineage>
        <taxon>Eukaryota</taxon>
        <taxon>Metazoa</taxon>
        <taxon>Ecdysozoa</taxon>
        <taxon>Arthropoda</taxon>
        <taxon>Hexapoda</taxon>
        <taxon>Insecta</taxon>
        <taxon>Pterygota</taxon>
        <taxon>Neoptera</taxon>
        <taxon>Paraneoptera</taxon>
        <taxon>Hemiptera</taxon>
        <taxon>Sternorrhyncha</taxon>
        <taxon>Psylloidea</taxon>
        <taxon>Psyllidae</taxon>
        <taxon>Diaphorininae</taxon>
        <taxon>Diaphorina</taxon>
    </lineage>
</organism>
<dbReference type="STRING" id="121845.A0A3Q0J8A1"/>
<keyword evidence="5" id="KW-0030">Aminoacyl-tRNA synthetase</keyword>
<dbReference type="Pfam" id="PF01409">
    <property type="entry name" value="tRNA-synt_2d"/>
    <property type="match status" value="1"/>
</dbReference>
<dbReference type="KEGG" id="dci:103514100"/>
<reference evidence="8" key="1">
    <citation type="submission" date="2025-08" db="UniProtKB">
        <authorList>
            <consortium name="RefSeq"/>
        </authorList>
    </citation>
    <scope>IDENTIFICATION</scope>
</reference>
<evidence type="ECO:0000256" key="1">
    <source>
        <dbReference type="ARBA" id="ARBA00022598"/>
    </source>
</evidence>
<keyword evidence="2" id="KW-0547">Nucleotide-binding</keyword>
<keyword evidence="1 8" id="KW-0436">Ligase</keyword>
<dbReference type="GO" id="GO:0005739">
    <property type="term" value="C:mitochondrion"/>
    <property type="evidence" value="ECO:0007669"/>
    <property type="project" value="TreeGrafter"/>
</dbReference>
<name>A0A3Q0J8A1_DIACI</name>
<dbReference type="GO" id="GO:0006432">
    <property type="term" value="P:phenylalanyl-tRNA aminoacylation"/>
    <property type="evidence" value="ECO:0007669"/>
    <property type="project" value="TreeGrafter"/>
</dbReference>
<dbReference type="AlphaFoldDB" id="A0A3Q0J8A1"/>
<dbReference type="Gene3D" id="3.30.930.10">
    <property type="entry name" value="Bira Bifunctional Protein, Domain 2"/>
    <property type="match status" value="1"/>
</dbReference>
<dbReference type="GO" id="GO:0005524">
    <property type="term" value="F:ATP binding"/>
    <property type="evidence" value="ECO:0007669"/>
    <property type="project" value="UniProtKB-KW"/>
</dbReference>
<proteinExistence type="predicted"/>
<keyword evidence="4" id="KW-0648">Protein biosynthesis</keyword>
<keyword evidence="3" id="KW-0067">ATP-binding</keyword>
<protein>
    <submittedName>
        <fullName evidence="8">Probable phenylalanine--tRNA ligase, mitochondrial</fullName>
    </submittedName>
</protein>
<evidence type="ECO:0000256" key="3">
    <source>
        <dbReference type="ARBA" id="ARBA00022840"/>
    </source>
</evidence>
<keyword evidence="7" id="KW-1185">Reference proteome</keyword>
<evidence type="ECO:0000256" key="2">
    <source>
        <dbReference type="ARBA" id="ARBA00022741"/>
    </source>
</evidence>
<evidence type="ECO:0000256" key="4">
    <source>
        <dbReference type="ARBA" id="ARBA00022917"/>
    </source>
</evidence>
<evidence type="ECO:0000259" key="6">
    <source>
        <dbReference type="Pfam" id="PF01409"/>
    </source>
</evidence>
<dbReference type="InterPro" id="IPR002319">
    <property type="entry name" value="Phenylalanyl-tRNA_Synthase"/>
</dbReference>
<dbReference type="InterPro" id="IPR045864">
    <property type="entry name" value="aa-tRNA-synth_II/BPL/LPL"/>
</dbReference>
<evidence type="ECO:0000313" key="8">
    <source>
        <dbReference type="RefSeq" id="XP_026682945.1"/>
    </source>
</evidence>
<accession>A0A3Q0J8A1</accession>
<dbReference type="GeneID" id="103514100"/>
<dbReference type="PANTHER" id="PTHR11538">
    <property type="entry name" value="PHENYLALANYL-TRNA SYNTHETASE"/>
    <property type="match status" value="1"/>
</dbReference>
<evidence type="ECO:0000256" key="5">
    <source>
        <dbReference type="ARBA" id="ARBA00023146"/>
    </source>
</evidence>